<feature type="transmembrane region" description="Helical" evidence="5">
    <location>
        <begin position="16"/>
        <end position="35"/>
    </location>
</feature>
<feature type="domain" description="ABC transmembrane type-1" evidence="6">
    <location>
        <begin position="19"/>
        <end position="300"/>
    </location>
</feature>
<dbReference type="EMBL" id="JADCKL010000012">
    <property type="protein sequence ID" value="MBE5064040.1"/>
    <property type="molecule type" value="Genomic_DNA"/>
</dbReference>
<sequence>MKQKSKIVELLMQYKLGYIIILALITMDCIATYLYPNYLSAIIDTAIPEKNAEMLIKNIVFLAIFQILSILASVLLSYMFTRISNSVIVRIKEAIVRSVFRTDGEELSAKARSFTTGMNGDIDNIEILSSRVMAQLILQITTVFITGVILIKINKTVMYFVLAAYPILIATQIFFNKKIEKRASILMTRCDIGYSLIKEFVTYIYEYIVLNADNYFLSRFMKNERNIRKGQLKYNMLLAFNGLVPQIVNMTIYLMILTISGYMVMEGSILPGEFTIILLYTQRMFNPIANIMAVFGQMQGARVSLKRIDNMLIGCEKI</sequence>
<organism evidence="7 8">
    <name type="scientific">Claveliimonas monacensis</name>
    <dbReference type="NCBI Taxonomy" id="2779351"/>
    <lineage>
        <taxon>Bacteria</taxon>
        <taxon>Bacillati</taxon>
        <taxon>Bacillota</taxon>
        <taxon>Clostridia</taxon>
        <taxon>Lachnospirales</taxon>
        <taxon>Lachnospiraceae</taxon>
        <taxon>Claveliimonas</taxon>
    </lineage>
</organism>
<proteinExistence type="predicted"/>
<keyword evidence="7" id="KW-0067">ATP-binding</keyword>
<comment type="caution">
    <text evidence="7">The sequence shown here is derived from an EMBL/GenBank/DDBJ whole genome shotgun (WGS) entry which is preliminary data.</text>
</comment>
<gene>
    <name evidence="7" type="ORF">INF30_12330</name>
</gene>
<keyword evidence="2 5" id="KW-0812">Transmembrane</keyword>
<dbReference type="InterPro" id="IPR039421">
    <property type="entry name" value="Type_1_exporter"/>
</dbReference>
<dbReference type="RefSeq" id="WP_226395443.1">
    <property type="nucleotide sequence ID" value="NZ_JADCKL010000012.1"/>
</dbReference>
<keyword evidence="3 5" id="KW-1133">Transmembrane helix</keyword>
<dbReference type="Pfam" id="PF00664">
    <property type="entry name" value="ABC_membrane"/>
    <property type="match status" value="1"/>
</dbReference>
<keyword evidence="8" id="KW-1185">Reference proteome</keyword>
<dbReference type="SUPFAM" id="SSF90123">
    <property type="entry name" value="ABC transporter transmembrane region"/>
    <property type="match status" value="1"/>
</dbReference>
<keyword evidence="4 5" id="KW-0472">Membrane</keyword>
<reference evidence="7 8" key="1">
    <citation type="submission" date="2020-10" db="EMBL/GenBank/DDBJ databases">
        <title>ChiBAC.</title>
        <authorList>
            <person name="Zenner C."/>
            <person name="Hitch T.C.A."/>
            <person name="Clavel T."/>
        </authorList>
    </citation>
    <scope>NUCLEOTIDE SEQUENCE [LARGE SCALE GENOMIC DNA]</scope>
    <source>
        <strain evidence="7 8">DSM 108991</strain>
    </source>
</reference>
<evidence type="ECO:0000313" key="8">
    <source>
        <dbReference type="Proteomes" id="UP000758652"/>
    </source>
</evidence>
<dbReference type="Proteomes" id="UP000758652">
    <property type="component" value="Unassembled WGS sequence"/>
</dbReference>
<name>A0ABR9RMQ0_9FIRM</name>
<evidence type="ECO:0000256" key="5">
    <source>
        <dbReference type="SAM" id="Phobius"/>
    </source>
</evidence>
<feature type="transmembrane region" description="Helical" evidence="5">
    <location>
        <begin position="157"/>
        <end position="175"/>
    </location>
</feature>
<feature type="transmembrane region" description="Helical" evidence="5">
    <location>
        <begin position="55"/>
        <end position="80"/>
    </location>
</feature>
<evidence type="ECO:0000256" key="4">
    <source>
        <dbReference type="ARBA" id="ARBA00023136"/>
    </source>
</evidence>
<feature type="transmembrane region" description="Helical" evidence="5">
    <location>
        <begin position="234"/>
        <end position="256"/>
    </location>
</feature>
<keyword evidence="7" id="KW-0547">Nucleotide-binding</keyword>
<evidence type="ECO:0000256" key="2">
    <source>
        <dbReference type="ARBA" id="ARBA00022692"/>
    </source>
</evidence>
<dbReference type="GO" id="GO:0005524">
    <property type="term" value="F:ATP binding"/>
    <property type="evidence" value="ECO:0007669"/>
    <property type="project" value="UniProtKB-KW"/>
</dbReference>
<accession>A0ABR9RMQ0</accession>
<protein>
    <submittedName>
        <fullName evidence="7">ABC transporter ATP-binding protein</fullName>
    </submittedName>
</protein>
<evidence type="ECO:0000313" key="7">
    <source>
        <dbReference type="EMBL" id="MBE5064040.1"/>
    </source>
</evidence>
<dbReference type="InterPro" id="IPR036640">
    <property type="entry name" value="ABC1_TM_sf"/>
</dbReference>
<dbReference type="InterPro" id="IPR011527">
    <property type="entry name" value="ABC1_TM_dom"/>
</dbReference>
<dbReference type="PANTHER" id="PTHR43394:SF1">
    <property type="entry name" value="ATP-BINDING CASSETTE SUB-FAMILY B MEMBER 10, MITOCHONDRIAL"/>
    <property type="match status" value="1"/>
</dbReference>
<dbReference type="Gene3D" id="1.20.1560.10">
    <property type="entry name" value="ABC transporter type 1, transmembrane domain"/>
    <property type="match status" value="1"/>
</dbReference>
<evidence type="ECO:0000259" key="6">
    <source>
        <dbReference type="PROSITE" id="PS50929"/>
    </source>
</evidence>
<dbReference type="PROSITE" id="PS50929">
    <property type="entry name" value="ABC_TM1F"/>
    <property type="match status" value="1"/>
</dbReference>
<dbReference type="CDD" id="cd07346">
    <property type="entry name" value="ABC_6TM_exporters"/>
    <property type="match status" value="1"/>
</dbReference>
<dbReference type="PANTHER" id="PTHR43394">
    <property type="entry name" value="ATP-DEPENDENT PERMEASE MDL1, MITOCHONDRIAL"/>
    <property type="match status" value="1"/>
</dbReference>
<comment type="subcellular location">
    <subcellularLocation>
        <location evidence="1">Cell membrane</location>
        <topology evidence="1">Multi-pass membrane protein</topology>
    </subcellularLocation>
</comment>
<evidence type="ECO:0000256" key="1">
    <source>
        <dbReference type="ARBA" id="ARBA00004651"/>
    </source>
</evidence>
<evidence type="ECO:0000256" key="3">
    <source>
        <dbReference type="ARBA" id="ARBA00022989"/>
    </source>
</evidence>
<feature type="transmembrane region" description="Helical" evidence="5">
    <location>
        <begin position="132"/>
        <end position="151"/>
    </location>
</feature>